<name>A0A4Y7TXJ5_COPMI</name>
<dbReference type="STRING" id="71717.A0A4Y7TXJ5"/>
<feature type="compositionally biased region" description="Basic and acidic residues" evidence="1">
    <location>
        <begin position="168"/>
        <end position="182"/>
    </location>
</feature>
<comment type="caution">
    <text evidence="3">The sequence shown here is derived from an EMBL/GenBank/DDBJ whole genome shotgun (WGS) entry which is preliminary data.</text>
</comment>
<organism evidence="3 4">
    <name type="scientific">Coprinellus micaceus</name>
    <name type="common">Glistening ink-cap mushroom</name>
    <name type="synonym">Coprinus micaceus</name>
    <dbReference type="NCBI Taxonomy" id="71717"/>
    <lineage>
        <taxon>Eukaryota</taxon>
        <taxon>Fungi</taxon>
        <taxon>Dikarya</taxon>
        <taxon>Basidiomycota</taxon>
        <taxon>Agaricomycotina</taxon>
        <taxon>Agaricomycetes</taxon>
        <taxon>Agaricomycetidae</taxon>
        <taxon>Agaricales</taxon>
        <taxon>Agaricineae</taxon>
        <taxon>Psathyrellaceae</taxon>
        <taxon>Coprinellus</taxon>
    </lineage>
</organism>
<feature type="region of interest" description="Disordered" evidence="1">
    <location>
        <begin position="445"/>
        <end position="485"/>
    </location>
</feature>
<evidence type="ECO:0000313" key="3">
    <source>
        <dbReference type="EMBL" id="TEB38721.1"/>
    </source>
</evidence>
<gene>
    <name evidence="3" type="ORF">FA13DRAFT_395340</name>
</gene>
<feature type="compositionally biased region" description="Pro residues" evidence="1">
    <location>
        <begin position="283"/>
        <end position="307"/>
    </location>
</feature>
<feature type="region of interest" description="Disordered" evidence="1">
    <location>
        <begin position="144"/>
        <end position="182"/>
    </location>
</feature>
<protein>
    <recommendedName>
        <fullName evidence="2">Wbp11/ELF5/Saf1 N-terminal domain-containing protein</fullName>
    </recommendedName>
</protein>
<dbReference type="Proteomes" id="UP000298030">
    <property type="component" value="Unassembled WGS sequence"/>
</dbReference>
<feature type="compositionally biased region" description="Pro residues" evidence="1">
    <location>
        <begin position="264"/>
        <end position="274"/>
    </location>
</feature>
<feature type="domain" description="Wbp11/ELF5/Saf1 N-terminal" evidence="2">
    <location>
        <begin position="53"/>
        <end position="125"/>
    </location>
</feature>
<feature type="compositionally biased region" description="Acidic residues" evidence="1">
    <location>
        <begin position="215"/>
        <end position="224"/>
    </location>
</feature>
<evidence type="ECO:0000259" key="2">
    <source>
        <dbReference type="Pfam" id="PF09429"/>
    </source>
</evidence>
<reference evidence="3 4" key="1">
    <citation type="journal article" date="2019" name="Nat. Ecol. Evol.">
        <title>Megaphylogeny resolves global patterns of mushroom evolution.</title>
        <authorList>
            <person name="Varga T."/>
            <person name="Krizsan K."/>
            <person name="Foldi C."/>
            <person name="Dima B."/>
            <person name="Sanchez-Garcia M."/>
            <person name="Sanchez-Ramirez S."/>
            <person name="Szollosi G.J."/>
            <person name="Szarkandi J.G."/>
            <person name="Papp V."/>
            <person name="Albert L."/>
            <person name="Andreopoulos W."/>
            <person name="Angelini C."/>
            <person name="Antonin V."/>
            <person name="Barry K.W."/>
            <person name="Bougher N.L."/>
            <person name="Buchanan P."/>
            <person name="Buyck B."/>
            <person name="Bense V."/>
            <person name="Catcheside P."/>
            <person name="Chovatia M."/>
            <person name="Cooper J."/>
            <person name="Damon W."/>
            <person name="Desjardin D."/>
            <person name="Finy P."/>
            <person name="Geml J."/>
            <person name="Haridas S."/>
            <person name="Hughes K."/>
            <person name="Justo A."/>
            <person name="Karasinski D."/>
            <person name="Kautmanova I."/>
            <person name="Kiss B."/>
            <person name="Kocsube S."/>
            <person name="Kotiranta H."/>
            <person name="LaButti K.M."/>
            <person name="Lechner B.E."/>
            <person name="Liimatainen K."/>
            <person name="Lipzen A."/>
            <person name="Lukacs Z."/>
            <person name="Mihaltcheva S."/>
            <person name="Morgado L.N."/>
            <person name="Niskanen T."/>
            <person name="Noordeloos M.E."/>
            <person name="Ohm R.A."/>
            <person name="Ortiz-Santana B."/>
            <person name="Ovrebo C."/>
            <person name="Racz N."/>
            <person name="Riley R."/>
            <person name="Savchenko A."/>
            <person name="Shiryaev A."/>
            <person name="Soop K."/>
            <person name="Spirin V."/>
            <person name="Szebenyi C."/>
            <person name="Tomsovsky M."/>
            <person name="Tulloss R.E."/>
            <person name="Uehling J."/>
            <person name="Grigoriev I.V."/>
            <person name="Vagvolgyi C."/>
            <person name="Papp T."/>
            <person name="Martin F.M."/>
            <person name="Miettinen O."/>
            <person name="Hibbett D.S."/>
            <person name="Nagy L.G."/>
        </authorList>
    </citation>
    <scope>NUCLEOTIDE SEQUENCE [LARGE SCALE GENOMIC DNA]</scope>
    <source>
        <strain evidence="3 4">FP101781</strain>
    </source>
</reference>
<feature type="compositionally biased region" description="Pro residues" evidence="1">
    <location>
        <begin position="314"/>
        <end position="327"/>
    </location>
</feature>
<keyword evidence="4" id="KW-1185">Reference proteome</keyword>
<dbReference type="InterPro" id="IPR019007">
    <property type="entry name" value="Wbp11/ELF5/Saf1_N"/>
</dbReference>
<feature type="region of interest" description="Disordered" evidence="1">
    <location>
        <begin position="199"/>
        <end position="365"/>
    </location>
</feature>
<dbReference type="AlphaFoldDB" id="A0A4Y7TXJ5"/>
<evidence type="ECO:0000313" key="4">
    <source>
        <dbReference type="Proteomes" id="UP000298030"/>
    </source>
</evidence>
<feature type="compositionally biased region" description="Pro residues" evidence="1">
    <location>
        <begin position="336"/>
        <end position="354"/>
    </location>
</feature>
<evidence type="ECO:0000256" key="1">
    <source>
        <dbReference type="SAM" id="MobiDB-lite"/>
    </source>
</evidence>
<proteinExistence type="predicted"/>
<sequence length="521" mass="55709">MVESRSLPVEVHGGRGTGGRAHRQKVCGHESSHTCAGAGVPNRVAGDAHAMAKKTLNPADAHRKAQRKKELKKNKADRSKARDFALVKKDTTELEDEIERLEKQAAEPGGKADPRLKEAKAELEKINAKKAEYVEEHPEARRLVYKGRRREGEQDEEEKKPLPANRNMFDKKGLPRHPERSIYYDPVMNPFGVPPPGMPYMERPLLPGEVNSDVEMGDSDDEDIPLPPGPPPGSEFVQDDEDIPLPDGPPLGTPVLGSRDLALPPLPPGPPPPHAFMNTPAFPGLPPPPPGFPPTGTSGPPPLPMGFPPYTVGLPPPPPGMPLPPIGFPSHMTGSVPPPPPGFPPNFPNFPPPGVHFNHGLPAPPPGFFPRRSQSAGSMQDPLSSVPHKTFQAHKATQQASKPHPSLPAKPAAATAALNATVEAAPELRDFKKEATAFVPAAVKRKKAGTGVGHTPAINAAPSVGDAGVDKPAESNVDSGSRRPDLVSTLMNQFPMPLSKQESKPKDDYAKFVEEMGDILG</sequence>
<dbReference type="EMBL" id="QPFP01000002">
    <property type="protein sequence ID" value="TEB38721.1"/>
    <property type="molecule type" value="Genomic_DNA"/>
</dbReference>
<dbReference type="Pfam" id="PF09429">
    <property type="entry name" value="Wbp11"/>
    <property type="match status" value="1"/>
</dbReference>
<feature type="region of interest" description="Disordered" evidence="1">
    <location>
        <begin position="54"/>
        <end position="84"/>
    </location>
</feature>
<accession>A0A4Y7TXJ5</accession>
<dbReference type="Pfam" id="PF12622">
    <property type="entry name" value="NpwBP"/>
    <property type="match status" value="1"/>
</dbReference>
<dbReference type="OrthoDB" id="205569at2759"/>
<feature type="compositionally biased region" description="Basic and acidic residues" evidence="1">
    <location>
        <begin position="73"/>
        <end position="84"/>
    </location>
</feature>
<feature type="region of interest" description="Disordered" evidence="1">
    <location>
        <begin position="1"/>
        <end position="39"/>
    </location>
</feature>
<dbReference type="GO" id="GO:0006396">
    <property type="term" value="P:RNA processing"/>
    <property type="evidence" value="ECO:0007669"/>
    <property type="project" value="InterPro"/>
</dbReference>